<dbReference type="Proteomes" id="UP001576762">
    <property type="component" value="Unassembled WGS sequence"/>
</dbReference>
<proteinExistence type="predicted"/>
<dbReference type="EMBL" id="JBHFLD010000028">
    <property type="protein sequence ID" value="MFB2717146.1"/>
    <property type="molecule type" value="Genomic_DNA"/>
</dbReference>
<reference evidence="1 2" key="1">
    <citation type="submission" date="2024-09" db="EMBL/GenBank/DDBJ databases">
        <title>Draft genome sequences of 6 high pH adapted Marinobacter shengliensis sp. isolated from Mariana forearc serpentinite mud volcanoes.</title>
        <authorList>
            <person name="Elkassas S."/>
            <person name="Serres M."/>
            <person name="Michael N."/>
            <person name="Amina P."/>
            <person name="Teodora Z."/>
            <person name="Julie H."/>
        </authorList>
    </citation>
    <scope>NUCLEOTIDE SEQUENCE [LARGE SCALE GENOMIC DNA]</scope>
    <source>
        <strain evidence="1 2">EB4</strain>
    </source>
</reference>
<evidence type="ECO:0000313" key="2">
    <source>
        <dbReference type="Proteomes" id="UP001576762"/>
    </source>
</evidence>
<name>A0ABV4WAC1_9GAMM</name>
<sequence length="286" mass="32114">MQELHSLGSIITSIRLKNSAFSPLSDHVYSINRKRTKNPALDNFLGGVRALFEDYAETFMLENELTFTSQDCLIEAWDPSDPFFIFLLVKSASEQVGDATVEKLRQVLFEFTSSILEFGADIFSPPSTTLTAEQRKFVREAAIEYRRQHKNQTITAPFECSFPNSGLQPLPIQGKIKPAQSDVVVSSDEVFLALSDGIKADDLSIFLRKLNDMGQPQTDRTDTYTAEQENQLRIAAEAYLAPIKAIEVTVCKRQDLRGVVRRYVKDIRPVTEGEVQIKIASSQLAL</sequence>
<accession>A0ABV4WAC1</accession>
<evidence type="ECO:0000313" key="1">
    <source>
        <dbReference type="EMBL" id="MFB2717146.1"/>
    </source>
</evidence>
<keyword evidence="2" id="KW-1185">Reference proteome</keyword>
<protein>
    <submittedName>
        <fullName evidence="1">Uncharacterized protein</fullName>
    </submittedName>
</protein>
<organism evidence="1 2">
    <name type="scientific">Marinobacter shengliensis</name>
    <dbReference type="NCBI Taxonomy" id="1389223"/>
    <lineage>
        <taxon>Bacteria</taxon>
        <taxon>Pseudomonadati</taxon>
        <taxon>Pseudomonadota</taxon>
        <taxon>Gammaproteobacteria</taxon>
        <taxon>Pseudomonadales</taxon>
        <taxon>Marinobacteraceae</taxon>
        <taxon>Marinobacter</taxon>
    </lineage>
</organism>
<comment type="caution">
    <text evidence="1">The sequence shown here is derived from an EMBL/GenBank/DDBJ whole genome shotgun (WGS) entry which is preliminary data.</text>
</comment>
<dbReference type="RefSeq" id="WP_374815473.1">
    <property type="nucleotide sequence ID" value="NZ_JBHFLD010000028.1"/>
</dbReference>
<gene>
    <name evidence="1" type="ORF">ACE05E_16830</name>
</gene>